<comment type="subcellular location">
    <subcellularLocation>
        <location evidence="1">Golgi apparatus membrane</location>
        <topology evidence="1">Single-pass type IV membrane protein</topology>
    </subcellularLocation>
</comment>
<dbReference type="GO" id="GO:0005484">
    <property type="term" value="F:SNAP receptor activity"/>
    <property type="evidence" value="ECO:0007669"/>
    <property type="project" value="TreeGrafter"/>
</dbReference>
<keyword evidence="10" id="KW-0175">Coiled coil</keyword>
<dbReference type="GO" id="GO:0015031">
    <property type="term" value="P:protein transport"/>
    <property type="evidence" value="ECO:0007669"/>
    <property type="project" value="UniProtKB-KW"/>
</dbReference>
<evidence type="ECO:0000256" key="2">
    <source>
        <dbReference type="ARBA" id="ARBA00008473"/>
    </source>
</evidence>
<dbReference type="GO" id="GO:0031201">
    <property type="term" value="C:SNARE complex"/>
    <property type="evidence" value="ECO:0007669"/>
    <property type="project" value="TreeGrafter"/>
</dbReference>
<evidence type="ECO:0000313" key="12">
    <source>
        <dbReference type="EMBL" id="CDR38602.1"/>
    </source>
</evidence>
<keyword evidence="6 11" id="KW-1133">Transmembrane helix</keyword>
<evidence type="ECO:0000256" key="4">
    <source>
        <dbReference type="ARBA" id="ARBA00022692"/>
    </source>
</evidence>
<keyword evidence="3 9" id="KW-0813">Transport</keyword>
<keyword evidence="5 9" id="KW-0653">Protein transport</keyword>
<comment type="subunit">
    <text evidence="9">Component of several multiprotein Golgi SNARE complexes.</text>
</comment>
<dbReference type="PIRSF" id="PIRSF027109">
    <property type="entry name" value="Golgi_SNARE"/>
    <property type="match status" value="1"/>
</dbReference>
<dbReference type="AlphaFoldDB" id="A0A061AN75"/>
<dbReference type="PANTHER" id="PTHR21094:SF2">
    <property type="entry name" value="GOLGI SNAP RECEPTOR COMPLEX MEMBER 1"/>
    <property type="match status" value="1"/>
</dbReference>
<comment type="similarity">
    <text evidence="2 9">Belongs to the GOSR1 family.</text>
</comment>
<evidence type="ECO:0000256" key="10">
    <source>
        <dbReference type="SAM" id="Coils"/>
    </source>
</evidence>
<dbReference type="GO" id="GO:0006888">
    <property type="term" value="P:endoplasmic reticulum to Golgi vesicle-mediated transport"/>
    <property type="evidence" value="ECO:0007669"/>
    <property type="project" value="InterPro"/>
</dbReference>
<comment type="function">
    <text evidence="9">Involved in transport from the ER to the Golgi apparatus as well as in intra-Golgi transport. It belongs to a super-family of proteins called t-SNAREs or soluble NSF (N-ethylmaleimide-sensitive factor) attachment protein receptor.</text>
</comment>
<dbReference type="InterPro" id="IPR023601">
    <property type="entry name" value="Golgi_SNAP_su1"/>
</dbReference>
<dbReference type="EMBL" id="LK052938">
    <property type="protein sequence ID" value="CDR38602.1"/>
    <property type="molecule type" value="Genomic_DNA"/>
</dbReference>
<keyword evidence="4 11" id="KW-0812">Transmembrane</keyword>
<dbReference type="OrthoDB" id="422156at2759"/>
<keyword evidence="9" id="KW-0931">ER-Golgi transport</keyword>
<dbReference type="GO" id="GO:0006906">
    <property type="term" value="P:vesicle fusion"/>
    <property type="evidence" value="ECO:0007669"/>
    <property type="project" value="TreeGrafter"/>
</dbReference>
<protein>
    <recommendedName>
        <fullName evidence="9">Golgi SNAP receptor complex member 1</fullName>
    </recommendedName>
</protein>
<evidence type="ECO:0000256" key="7">
    <source>
        <dbReference type="ARBA" id="ARBA00023034"/>
    </source>
</evidence>
<sequence length="227" mass="25128">METLRRDLHASTAQCSSLLTRYSKLAAQASTSYSSSGLLKDDVGRRKEELEEELTGALDTFSAQIDRLANLHATSHPPPSASATHALERHRDVLAEYRRDFQRTQASLRDAEQRANLLGSVRQEISAFKTASGSSVTDSLLAERGRIDNSHRMADETLEQAYATRAEFSAQRSNLSRIQQRMNGVASQVPGLNSVIGMINNRRQKNAMIWGVVLGLMAVILLWQVFG</sequence>
<feature type="transmembrane region" description="Helical" evidence="11">
    <location>
        <begin position="207"/>
        <end position="226"/>
    </location>
</feature>
<organism evidence="12">
    <name type="scientific">Rhodotorula toruloides</name>
    <name type="common">Yeast</name>
    <name type="synonym">Rhodosporidium toruloides</name>
    <dbReference type="NCBI Taxonomy" id="5286"/>
    <lineage>
        <taxon>Eukaryota</taxon>
        <taxon>Fungi</taxon>
        <taxon>Dikarya</taxon>
        <taxon>Basidiomycota</taxon>
        <taxon>Pucciniomycotina</taxon>
        <taxon>Microbotryomycetes</taxon>
        <taxon>Sporidiobolales</taxon>
        <taxon>Sporidiobolaceae</taxon>
        <taxon>Rhodotorula</taxon>
    </lineage>
</organism>
<gene>
    <name evidence="12" type="ORF">RHTO0S_03e11232g</name>
</gene>
<accession>A0A061AN75</accession>
<proteinExistence type="inferred from homology"/>
<name>A0A061AN75_RHOTO</name>
<dbReference type="PANTHER" id="PTHR21094">
    <property type="entry name" value="GOS-28 SNARE- RELATED"/>
    <property type="match status" value="1"/>
</dbReference>
<feature type="coiled-coil region" evidence="10">
    <location>
        <begin position="87"/>
        <end position="114"/>
    </location>
</feature>
<evidence type="ECO:0000256" key="8">
    <source>
        <dbReference type="ARBA" id="ARBA00023136"/>
    </source>
</evidence>
<keyword evidence="7 9" id="KW-0333">Golgi apparatus</keyword>
<reference evidence="12" key="1">
    <citation type="journal article" date="2014" name="Genome Announc.">
        <title>Draft genome sequence of Rhodosporidium toruloides CECT1137, an oleaginous yeast of biotechnological interest.</title>
        <authorList>
            <person name="Morin N."/>
            <person name="Calcas X."/>
            <person name="Devillers H."/>
            <person name="Durrens P."/>
            <person name="Sherman D.J."/>
            <person name="Nicaud J.-M."/>
            <person name="Neuveglise C."/>
        </authorList>
    </citation>
    <scope>NUCLEOTIDE SEQUENCE</scope>
    <source>
        <strain evidence="12">CECT1137</strain>
    </source>
</reference>
<keyword evidence="8 9" id="KW-0472">Membrane</keyword>
<dbReference type="GO" id="GO:0000139">
    <property type="term" value="C:Golgi membrane"/>
    <property type="evidence" value="ECO:0007669"/>
    <property type="project" value="UniProtKB-SubCell"/>
</dbReference>
<dbReference type="GO" id="GO:0005801">
    <property type="term" value="C:cis-Golgi network"/>
    <property type="evidence" value="ECO:0007669"/>
    <property type="project" value="InterPro"/>
</dbReference>
<evidence type="ECO:0000256" key="3">
    <source>
        <dbReference type="ARBA" id="ARBA00022448"/>
    </source>
</evidence>
<evidence type="ECO:0000256" key="11">
    <source>
        <dbReference type="SAM" id="Phobius"/>
    </source>
</evidence>
<evidence type="ECO:0000256" key="1">
    <source>
        <dbReference type="ARBA" id="ARBA00004409"/>
    </source>
</evidence>
<dbReference type="GO" id="GO:0005797">
    <property type="term" value="C:Golgi medial cisterna"/>
    <property type="evidence" value="ECO:0007669"/>
    <property type="project" value="TreeGrafter"/>
</dbReference>
<dbReference type="GO" id="GO:0048219">
    <property type="term" value="P:inter-Golgi cisterna vesicle-mediated transport"/>
    <property type="evidence" value="ECO:0007669"/>
    <property type="project" value="TreeGrafter"/>
</dbReference>
<evidence type="ECO:0000256" key="6">
    <source>
        <dbReference type="ARBA" id="ARBA00022989"/>
    </source>
</evidence>
<dbReference type="Pfam" id="PF12352">
    <property type="entry name" value="V-SNARE_C"/>
    <property type="match status" value="1"/>
</dbReference>
<evidence type="ECO:0000256" key="5">
    <source>
        <dbReference type="ARBA" id="ARBA00022927"/>
    </source>
</evidence>
<evidence type="ECO:0000256" key="9">
    <source>
        <dbReference type="PIRNR" id="PIRNR027109"/>
    </source>
</evidence>